<gene>
    <name evidence="2" type="ORF">F442_15790</name>
</gene>
<evidence type="ECO:0000313" key="2">
    <source>
        <dbReference type="EMBL" id="ETP36236.1"/>
    </source>
</evidence>
<dbReference type="Proteomes" id="UP000018948">
    <property type="component" value="Unassembled WGS sequence"/>
</dbReference>
<evidence type="ECO:0000313" key="3">
    <source>
        <dbReference type="Proteomes" id="UP000018948"/>
    </source>
</evidence>
<protein>
    <submittedName>
        <fullName evidence="2">Uncharacterized protein</fullName>
    </submittedName>
</protein>
<dbReference type="OrthoDB" id="127652at2759"/>
<comment type="caution">
    <text evidence="2">The sequence shown here is derived from an EMBL/GenBank/DDBJ whole genome shotgun (WGS) entry which is preliminary data.</text>
</comment>
<dbReference type="PANTHER" id="PTHR34415:SF1">
    <property type="entry name" value="INTEGRASE CATALYTIC DOMAIN-CONTAINING PROTEIN"/>
    <property type="match status" value="1"/>
</dbReference>
<reference evidence="2 3" key="1">
    <citation type="submission" date="2013-11" db="EMBL/GenBank/DDBJ databases">
        <title>The Genome Sequence of Phytophthora parasitica P10297.</title>
        <authorList>
            <consortium name="The Broad Institute Genomics Platform"/>
            <person name="Russ C."/>
            <person name="Tyler B."/>
            <person name="Panabieres F."/>
            <person name="Shan W."/>
            <person name="Tripathy S."/>
            <person name="Grunwald N."/>
            <person name="Machado M."/>
            <person name="Johnson C.S."/>
            <person name="Walker B."/>
            <person name="Young S.K."/>
            <person name="Zeng Q."/>
            <person name="Gargeya S."/>
            <person name="Fitzgerald M."/>
            <person name="Haas B."/>
            <person name="Abouelleil A."/>
            <person name="Allen A.W."/>
            <person name="Alvarado L."/>
            <person name="Arachchi H.M."/>
            <person name="Berlin A.M."/>
            <person name="Chapman S.B."/>
            <person name="Gainer-Dewar J."/>
            <person name="Goldberg J."/>
            <person name="Griggs A."/>
            <person name="Gujja S."/>
            <person name="Hansen M."/>
            <person name="Howarth C."/>
            <person name="Imamovic A."/>
            <person name="Ireland A."/>
            <person name="Larimer J."/>
            <person name="McCowan C."/>
            <person name="Murphy C."/>
            <person name="Pearson M."/>
            <person name="Poon T.W."/>
            <person name="Priest M."/>
            <person name="Roberts A."/>
            <person name="Saif S."/>
            <person name="Shea T."/>
            <person name="Sisk P."/>
            <person name="Sykes S."/>
            <person name="Wortman J."/>
            <person name="Nusbaum C."/>
            <person name="Birren B."/>
        </authorList>
    </citation>
    <scope>NUCLEOTIDE SEQUENCE [LARGE SCALE GENOMIC DNA]</scope>
    <source>
        <strain evidence="2 3">P10297</strain>
    </source>
</reference>
<dbReference type="PANTHER" id="PTHR34415">
    <property type="entry name" value="INTEGRASE CATALYTIC DOMAIN-CONTAINING PROTEIN"/>
    <property type="match status" value="1"/>
</dbReference>
<evidence type="ECO:0000256" key="1">
    <source>
        <dbReference type="SAM" id="MobiDB-lite"/>
    </source>
</evidence>
<name>W2YMU8_PHYNI</name>
<dbReference type="AlphaFoldDB" id="W2YMU8"/>
<accession>W2YMU8</accession>
<organism evidence="2 3">
    <name type="scientific">Phytophthora nicotianae P10297</name>
    <dbReference type="NCBI Taxonomy" id="1317064"/>
    <lineage>
        <taxon>Eukaryota</taxon>
        <taxon>Sar</taxon>
        <taxon>Stramenopiles</taxon>
        <taxon>Oomycota</taxon>
        <taxon>Peronosporomycetes</taxon>
        <taxon>Peronosporales</taxon>
        <taxon>Peronosporaceae</taxon>
        <taxon>Phytophthora</taxon>
    </lineage>
</organism>
<sequence length="189" mass="22051">MKPTVTLALEVETPVEGGEKKQSILTTLAVLKKTDTVLHHRDHGLLTRYRKRINDGIFLVKAHGNILNQNASAVDLRWLVSWFKRFAISVGDVAPVRVRRKKTKEGEIKMYYSNAEHTLLPAYFTWDQLYTEMHNYVEEIALRVREPIPSSEKIQSFYNKVRPFVPEEFQNDPLYDPPNDEDERRAKQI</sequence>
<dbReference type="EMBL" id="ANIY01003325">
    <property type="protein sequence ID" value="ETP36236.1"/>
    <property type="molecule type" value="Genomic_DNA"/>
</dbReference>
<proteinExistence type="predicted"/>
<feature type="region of interest" description="Disordered" evidence="1">
    <location>
        <begin position="168"/>
        <end position="189"/>
    </location>
</feature>